<name>A0ABV8R0M3_9MICC</name>
<evidence type="ECO:0000313" key="2">
    <source>
        <dbReference type="Proteomes" id="UP001595773"/>
    </source>
</evidence>
<sequence>MTGVHPCHDEVAVVLSRMYAAYLRGDSAEIDSCLDPNVKIFDSEHANLISGFFELGVLREGRNSALPSTFAETQLTVTELLVCSASGALVASYWLQVDLTDLHGCPLDPELSRNTAVFVRDETALRIVHLHEDVWSGAQTSQA</sequence>
<accession>A0ABV8R0M3</accession>
<dbReference type="Proteomes" id="UP001595773">
    <property type="component" value="Unassembled WGS sequence"/>
</dbReference>
<keyword evidence="2" id="KW-1185">Reference proteome</keyword>
<protein>
    <recommendedName>
        <fullName evidence="3">SnoaL-like domain-containing protein</fullName>
    </recommendedName>
</protein>
<gene>
    <name evidence="1" type="ORF">ACFOW9_08680</name>
</gene>
<evidence type="ECO:0008006" key="3">
    <source>
        <dbReference type="Google" id="ProtNLM"/>
    </source>
</evidence>
<evidence type="ECO:0000313" key="1">
    <source>
        <dbReference type="EMBL" id="MFC4265676.1"/>
    </source>
</evidence>
<dbReference type="InterPro" id="IPR032710">
    <property type="entry name" value="NTF2-like_dom_sf"/>
</dbReference>
<organism evidence="1 2">
    <name type="scientific">Arthrobacter cryoconiti</name>
    <dbReference type="NCBI Taxonomy" id="748907"/>
    <lineage>
        <taxon>Bacteria</taxon>
        <taxon>Bacillati</taxon>
        <taxon>Actinomycetota</taxon>
        <taxon>Actinomycetes</taxon>
        <taxon>Micrococcales</taxon>
        <taxon>Micrococcaceae</taxon>
        <taxon>Arthrobacter</taxon>
    </lineage>
</organism>
<reference evidence="2" key="1">
    <citation type="journal article" date="2019" name="Int. J. Syst. Evol. Microbiol.">
        <title>The Global Catalogue of Microorganisms (GCM) 10K type strain sequencing project: providing services to taxonomists for standard genome sequencing and annotation.</title>
        <authorList>
            <consortium name="The Broad Institute Genomics Platform"/>
            <consortium name="The Broad Institute Genome Sequencing Center for Infectious Disease"/>
            <person name="Wu L."/>
            <person name="Ma J."/>
        </authorList>
    </citation>
    <scope>NUCLEOTIDE SEQUENCE [LARGE SCALE GENOMIC DNA]</scope>
    <source>
        <strain evidence="2">CGMCC 1.10698</strain>
    </source>
</reference>
<dbReference type="RefSeq" id="WP_230067538.1">
    <property type="nucleotide sequence ID" value="NZ_BAABLL010000004.1"/>
</dbReference>
<dbReference type="Gene3D" id="3.10.450.50">
    <property type="match status" value="1"/>
</dbReference>
<comment type="caution">
    <text evidence="1">The sequence shown here is derived from an EMBL/GenBank/DDBJ whole genome shotgun (WGS) entry which is preliminary data.</text>
</comment>
<proteinExistence type="predicted"/>
<dbReference type="EMBL" id="JBHSCQ010000010">
    <property type="protein sequence ID" value="MFC4265676.1"/>
    <property type="molecule type" value="Genomic_DNA"/>
</dbReference>
<dbReference type="SUPFAM" id="SSF54427">
    <property type="entry name" value="NTF2-like"/>
    <property type="match status" value="1"/>
</dbReference>